<accession>A0A7J5A917</accession>
<feature type="domain" description="Sulfatase N-terminal" evidence="7">
    <location>
        <begin position="44"/>
        <end position="406"/>
    </location>
</feature>
<comment type="cofactor">
    <cofactor evidence="1">
        <name>Ca(2+)</name>
        <dbReference type="ChEBI" id="CHEBI:29108"/>
    </cofactor>
</comment>
<organism evidence="8 9">
    <name type="scientific">Flavobacterium luteum</name>
    <dbReference type="NCBI Taxonomy" id="2026654"/>
    <lineage>
        <taxon>Bacteria</taxon>
        <taxon>Pseudomonadati</taxon>
        <taxon>Bacteroidota</taxon>
        <taxon>Flavobacteriia</taxon>
        <taxon>Flavobacteriales</taxon>
        <taxon>Flavobacteriaceae</taxon>
        <taxon>Flavobacterium</taxon>
    </lineage>
</organism>
<comment type="caution">
    <text evidence="8">The sequence shown here is derived from an EMBL/GenBank/DDBJ whole genome shotgun (WGS) entry which is preliminary data.</text>
</comment>
<dbReference type="PANTHER" id="PTHR45953">
    <property type="entry name" value="IDURONATE 2-SULFATASE"/>
    <property type="match status" value="1"/>
</dbReference>
<evidence type="ECO:0000313" key="8">
    <source>
        <dbReference type="EMBL" id="KAB1154025.1"/>
    </source>
</evidence>
<dbReference type="GO" id="GO:0005737">
    <property type="term" value="C:cytoplasm"/>
    <property type="evidence" value="ECO:0007669"/>
    <property type="project" value="TreeGrafter"/>
</dbReference>
<gene>
    <name evidence="8" type="ORF">F6464_13635</name>
</gene>
<evidence type="ECO:0000256" key="3">
    <source>
        <dbReference type="ARBA" id="ARBA00022723"/>
    </source>
</evidence>
<name>A0A7J5A917_9FLAO</name>
<evidence type="ECO:0000256" key="5">
    <source>
        <dbReference type="ARBA" id="ARBA00022801"/>
    </source>
</evidence>
<dbReference type="InterPro" id="IPR000917">
    <property type="entry name" value="Sulfatase_N"/>
</dbReference>
<dbReference type="Pfam" id="PF00884">
    <property type="entry name" value="Sulfatase"/>
    <property type="match status" value="1"/>
</dbReference>
<dbReference type="OrthoDB" id="9763552at2"/>
<keyword evidence="3" id="KW-0479">Metal-binding</keyword>
<keyword evidence="5" id="KW-0378">Hydrolase</keyword>
<evidence type="ECO:0000256" key="2">
    <source>
        <dbReference type="ARBA" id="ARBA00008779"/>
    </source>
</evidence>
<dbReference type="InterPro" id="IPR024607">
    <property type="entry name" value="Sulfatase_CS"/>
</dbReference>
<keyword evidence="6" id="KW-0106">Calcium</keyword>
<dbReference type="AlphaFoldDB" id="A0A7J5A917"/>
<protein>
    <submittedName>
        <fullName evidence="8">Sulfatase</fullName>
    </submittedName>
</protein>
<evidence type="ECO:0000313" key="9">
    <source>
        <dbReference type="Proteomes" id="UP000490922"/>
    </source>
</evidence>
<dbReference type="CDD" id="cd16030">
    <property type="entry name" value="iduronate-2-sulfatase"/>
    <property type="match status" value="1"/>
</dbReference>
<evidence type="ECO:0000256" key="6">
    <source>
        <dbReference type="ARBA" id="ARBA00022837"/>
    </source>
</evidence>
<comment type="similarity">
    <text evidence="2">Belongs to the sulfatase family.</text>
</comment>
<dbReference type="InterPro" id="IPR017850">
    <property type="entry name" value="Alkaline_phosphatase_core_sf"/>
</dbReference>
<dbReference type="Proteomes" id="UP000490922">
    <property type="component" value="Unassembled WGS sequence"/>
</dbReference>
<proteinExistence type="inferred from homology"/>
<dbReference type="EMBL" id="WAEM01000011">
    <property type="protein sequence ID" value="KAB1154025.1"/>
    <property type="molecule type" value="Genomic_DNA"/>
</dbReference>
<evidence type="ECO:0000259" key="7">
    <source>
        <dbReference type="Pfam" id="PF00884"/>
    </source>
</evidence>
<dbReference type="SUPFAM" id="SSF53649">
    <property type="entry name" value="Alkaline phosphatase-like"/>
    <property type="match status" value="1"/>
</dbReference>
<dbReference type="InterPro" id="IPR035874">
    <property type="entry name" value="IDS"/>
</dbReference>
<dbReference type="PROSITE" id="PS00523">
    <property type="entry name" value="SULFATASE_1"/>
    <property type="match status" value="1"/>
</dbReference>
<dbReference type="GO" id="GO:0004423">
    <property type="term" value="F:iduronate-2-sulfatase activity"/>
    <property type="evidence" value="ECO:0007669"/>
    <property type="project" value="InterPro"/>
</dbReference>
<dbReference type="RefSeq" id="WP_151108510.1">
    <property type="nucleotide sequence ID" value="NZ_WAEM01000011.1"/>
</dbReference>
<dbReference type="PROSITE" id="PS00149">
    <property type="entry name" value="SULFATASE_2"/>
    <property type="match status" value="1"/>
</dbReference>
<reference evidence="8 9" key="1">
    <citation type="submission" date="2019-09" db="EMBL/GenBank/DDBJ databases">
        <title>Flavobacterium sp. nov., isolated from glacier ice.</title>
        <authorList>
            <person name="Liu Q."/>
        </authorList>
    </citation>
    <scope>NUCLEOTIDE SEQUENCE [LARGE SCALE GENOMIC DNA]</scope>
    <source>
        <strain evidence="8 9">NBRC 112527</strain>
    </source>
</reference>
<evidence type="ECO:0000256" key="4">
    <source>
        <dbReference type="ARBA" id="ARBA00022729"/>
    </source>
</evidence>
<dbReference type="GO" id="GO:0046872">
    <property type="term" value="F:metal ion binding"/>
    <property type="evidence" value="ECO:0007669"/>
    <property type="project" value="UniProtKB-KW"/>
</dbReference>
<dbReference type="PANTHER" id="PTHR45953:SF1">
    <property type="entry name" value="IDURONATE 2-SULFATASE"/>
    <property type="match status" value="1"/>
</dbReference>
<sequence>MSQSTNRRSSLQGIASKTKFIFSLTILLTNAFIASSQVTNSARPNILFIAVDDLRPELGCYGATQIKTPNIDRLATRGVVFTRAYCQQPLCGPTRASILTGLRPNSTGVFDNGTDFREKNSDVVTLPQYFKNNGYKTMTIGKVFHSGFKDKISWTEELKPKTLGEPYPIKALGGYQLPENRKAYQALSDALSGGGKTGEDARALLSGPATECADVPDNAYTDGITAETAIGAIRKSDNNPFFLAVGFSKPHLSFIAPKKYWDLYDPSKLELTKSPLAPKDCPPIALNSSIELRARTDMPKDGPISDKDAIRLLHGYYACVSYVDAQIGRLLDELDKKGLTQNTIIVLWGDHGWNLGEHGLWGKTTDFETCARVPLIIAAPQQKGNGKSANGLVEFVDVYPTLCELASLPLPSHLEGTSARNLLNDPSKPWKKAAFTQTTCPAVREWAGKPLDPKTRESFATLMDRVEKNIQEFDSDDFSMEKYNEHVSGYSMRTDRYRFTYWMDNRHPEKPLAIELYDHQKDPDENVNIAMQPGQAQLVKQLTKQWKEGWQKAKPQLK</sequence>
<keyword evidence="4" id="KW-0732">Signal</keyword>
<evidence type="ECO:0000256" key="1">
    <source>
        <dbReference type="ARBA" id="ARBA00001913"/>
    </source>
</evidence>
<dbReference type="Gene3D" id="3.40.720.10">
    <property type="entry name" value="Alkaline Phosphatase, subunit A"/>
    <property type="match status" value="1"/>
</dbReference>
<keyword evidence="9" id="KW-1185">Reference proteome</keyword>